<feature type="region of interest" description="Disordered" evidence="1">
    <location>
        <begin position="1"/>
        <end position="30"/>
    </location>
</feature>
<comment type="caution">
    <text evidence="4">The sequence shown here is derived from an EMBL/GenBank/DDBJ whole genome shotgun (WGS) entry which is preliminary data.</text>
</comment>
<organism evidence="4 5">
    <name type="scientific">Phytophthora rubi</name>
    <dbReference type="NCBI Taxonomy" id="129364"/>
    <lineage>
        <taxon>Eukaryota</taxon>
        <taxon>Sar</taxon>
        <taxon>Stramenopiles</taxon>
        <taxon>Oomycota</taxon>
        <taxon>Peronosporomycetes</taxon>
        <taxon>Peronosporales</taxon>
        <taxon>Peronosporaceae</taxon>
        <taxon>Phytophthora</taxon>
    </lineage>
</organism>
<dbReference type="Gene3D" id="3.40.50.2020">
    <property type="match status" value="1"/>
</dbReference>
<evidence type="ECO:0000313" key="6">
    <source>
        <dbReference type="Proteomes" id="UP000435112"/>
    </source>
</evidence>
<evidence type="ECO:0000313" key="5">
    <source>
        <dbReference type="Proteomes" id="UP000429607"/>
    </source>
</evidence>
<feature type="compositionally biased region" description="Polar residues" evidence="1">
    <location>
        <begin position="19"/>
        <end position="30"/>
    </location>
</feature>
<dbReference type="OrthoDB" id="106623at2759"/>
<reference evidence="5 6" key="1">
    <citation type="submission" date="2018-09" db="EMBL/GenBank/DDBJ databases">
        <title>Genomic investigation of the strawberry pathogen Phytophthora fragariae indicates pathogenicity is determined by transcriptional variation in three key races.</title>
        <authorList>
            <person name="Adams T.M."/>
            <person name="Armitage A.D."/>
            <person name="Sobczyk M.K."/>
            <person name="Bates H.J."/>
            <person name="Dunwell J.M."/>
            <person name="Nellist C.F."/>
            <person name="Harrison R.J."/>
        </authorList>
    </citation>
    <scope>NUCLEOTIDE SEQUENCE [LARGE SCALE GENOMIC DNA]</scope>
    <source>
        <strain evidence="4 5">SCRP249</strain>
        <strain evidence="3 6">SCRP324</strain>
    </source>
</reference>
<accession>A0A6A3HZF6</accession>
<dbReference type="Pfam" id="PF14681">
    <property type="entry name" value="UPRTase"/>
    <property type="match status" value="1"/>
</dbReference>
<evidence type="ECO:0000313" key="3">
    <source>
        <dbReference type="EMBL" id="KAE8974339.1"/>
    </source>
</evidence>
<sequence>MESSPPVLPQLSSYLPVPSSDTRTPSIVTTGITSTGRLGLKKRRNSIEGTFSAVSPRLPTSHHSESELLKCKQSSSMISMHDDGEEPTATSFSRLSRLYAVEGQASPIITSEGGSYSSASFSQDGYFASQPAVMGPRRERTSRYLSEGDRREIITRIDAGEKQVTLAREFSVSRAAICNLYKNRWEVLTRGSRNPESKHPKKTRSKKASPRLTSQTSTPTEELSIKPTPVYPDVSTISIRSDESPRDDQEDSTVFQYQSAGDEDESSQGGSHPAVIPVQVQQGGPIKQLRHQTHLQHNEADRLPRDHFEEIVGDVVVSRPFLVHEASAYSYPCRNLVAALRDENISTVVFQQRATRLVRLVVEEALTCLPHENVEITNQFGDVCHGAKPLDEHDICGISMEDKGMALLRAFSTISPISPTGVVSVDTRAADISPPIVHTQLPSIHPRQAVLLLDIECATGEEACAVLHHLVHERQIVEKNIYFVTVISSFEGLQNVFRHFPDVSLITAQVDTVVDVSKRIRPGIGNFMQRFWNVQADSAP</sequence>
<evidence type="ECO:0000256" key="1">
    <source>
        <dbReference type="SAM" id="MobiDB-lite"/>
    </source>
</evidence>
<dbReference type="AlphaFoldDB" id="A0A6A3HZF6"/>
<feature type="region of interest" description="Disordered" evidence="1">
    <location>
        <begin position="191"/>
        <end position="275"/>
    </location>
</feature>
<proteinExistence type="predicted"/>
<evidence type="ECO:0000313" key="4">
    <source>
        <dbReference type="EMBL" id="KAE8975031.1"/>
    </source>
</evidence>
<dbReference type="InterPro" id="IPR000836">
    <property type="entry name" value="PRTase_dom"/>
</dbReference>
<evidence type="ECO:0000259" key="2">
    <source>
        <dbReference type="Pfam" id="PF14681"/>
    </source>
</evidence>
<dbReference type="SUPFAM" id="SSF53271">
    <property type="entry name" value="PRTase-like"/>
    <property type="match status" value="1"/>
</dbReference>
<dbReference type="Proteomes" id="UP000429607">
    <property type="component" value="Unassembled WGS sequence"/>
</dbReference>
<dbReference type="Gene3D" id="1.10.10.60">
    <property type="entry name" value="Homeodomain-like"/>
    <property type="match status" value="1"/>
</dbReference>
<dbReference type="EMBL" id="QXFU01003569">
    <property type="protein sequence ID" value="KAE8974339.1"/>
    <property type="molecule type" value="Genomic_DNA"/>
</dbReference>
<feature type="compositionally biased region" description="Polar residues" evidence="1">
    <location>
        <begin position="211"/>
        <end position="221"/>
    </location>
</feature>
<gene>
    <name evidence="4" type="ORF">PR001_g25826</name>
    <name evidence="3" type="ORF">PR002_g25943</name>
</gene>
<protein>
    <recommendedName>
        <fullName evidence="2">Phosphoribosyltransferase domain-containing protein</fullName>
    </recommendedName>
</protein>
<feature type="domain" description="Phosphoribosyltransferase" evidence="2">
    <location>
        <begin position="334"/>
        <end position="533"/>
    </location>
</feature>
<feature type="compositionally biased region" description="Basic residues" evidence="1">
    <location>
        <begin position="199"/>
        <end position="209"/>
    </location>
</feature>
<dbReference type="Proteomes" id="UP000435112">
    <property type="component" value="Unassembled WGS sequence"/>
</dbReference>
<name>A0A6A3HZF6_9STRA</name>
<dbReference type="EMBL" id="QXFV01003641">
    <property type="protein sequence ID" value="KAE8975031.1"/>
    <property type="molecule type" value="Genomic_DNA"/>
</dbReference>
<dbReference type="InterPro" id="IPR029057">
    <property type="entry name" value="PRTase-like"/>
</dbReference>